<dbReference type="SUPFAM" id="SSF49503">
    <property type="entry name" value="Cupredoxins"/>
    <property type="match status" value="1"/>
</dbReference>
<dbReference type="EC" id="7.1.1.9" evidence="3"/>
<evidence type="ECO:0000256" key="18">
    <source>
        <dbReference type="SAM" id="Phobius"/>
    </source>
</evidence>
<dbReference type="InterPro" id="IPR034236">
    <property type="entry name" value="CuRO_CcO_Caa3_II"/>
</dbReference>
<dbReference type="CDD" id="cd04213">
    <property type="entry name" value="CuRO_CcO_Caa3_II"/>
    <property type="match status" value="1"/>
</dbReference>
<organism evidence="21 22">
    <name type="scientific">Nitratireductor thuwali</name>
    <dbReference type="NCBI Taxonomy" id="2267699"/>
    <lineage>
        <taxon>Bacteria</taxon>
        <taxon>Pseudomonadati</taxon>
        <taxon>Pseudomonadota</taxon>
        <taxon>Alphaproteobacteria</taxon>
        <taxon>Hyphomicrobiales</taxon>
        <taxon>Phyllobacteriaceae</taxon>
        <taxon>Nitratireductor</taxon>
    </lineage>
</organism>
<keyword evidence="9" id="KW-1278">Translocase</keyword>
<evidence type="ECO:0000256" key="3">
    <source>
        <dbReference type="ARBA" id="ARBA00012949"/>
    </source>
</evidence>
<evidence type="ECO:0000256" key="17">
    <source>
        <dbReference type="ARBA" id="ARBA00047816"/>
    </source>
</evidence>
<dbReference type="InterPro" id="IPR001505">
    <property type="entry name" value="Copper_CuA"/>
</dbReference>
<dbReference type="RefSeq" id="WP_338528893.1">
    <property type="nucleotide sequence ID" value="NZ_CP030941.1"/>
</dbReference>
<dbReference type="InterPro" id="IPR008972">
    <property type="entry name" value="Cupredoxin"/>
</dbReference>
<dbReference type="SUPFAM" id="SSF81464">
    <property type="entry name" value="Cytochrome c oxidase subunit II-like, transmembrane region"/>
    <property type="match status" value="1"/>
</dbReference>
<comment type="catalytic activity">
    <reaction evidence="17">
        <text>4 Fe(II)-[cytochrome c] + O2 + 8 H(+)(in) = 4 Fe(III)-[cytochrome c] + 2 H2O + 4 H(+)(out)</text>
        <dbReference type="Rhea" id="RHEA:11436"/>
        <dbReference type="Rhea" id="RHEA-COMP:10350"/>
        <dbReference type="Rhea" id="RHEA-COMP:14399"/>
        <dbReference type="ChEBI" id="CHEBI:15377"/>
        <dbReference type="ChEBI" id="CHEBI:15378"/>
        <dbReference type="ChEBI" id="CHEBI:15379"/>
        <dbReference type="ChEBI" id="CHEBI:29033"/>
        <dbReference type="ChEBI" id="CHEBI:29034"/>
        <dbReference type="EC" id="7.1.1.9"/>
    </reaction>
</comment>
<feature type="transmembrane region" description="Helical" evidence="18">
    <location>
        <begin position="40"/>
        <end position="61"/>
    </location>
</feature>
<protein>
    <recommendedName>
        <fullName evidence="3">cytochrome-c oxidase</fullName>
        <ecNumber evidence="3">7.1.1.9</ecNumber>
    </recommendedName>
    <alternativeName>
        <fullName evidence="16">Cytochrome aa3 subunit 2</fullName>
    </alternativeName>
</protein>
<gene>
    <name evidence="21" type="primary">ctaC_1</name>
    <name evidence="21" type="ORF">NTH_00922</name>
</gene>
<dbReference type="Gene3D" id="1.10.287.90">
    <property type="match status" value="1"/>
</dbReference>
<keyword evidence="13" id="KW-0186">Copper</keyword>
<dbReference type="InterPro" id="IPR002429">
    <property type="entry name" value="CcO_II-like_C"/>
</dbReference>
<evidence type="ECO:0000313" key="22">
    <source>
        <dbReference type="Proteomes" id="UP001342418"/>
    </source>
</evidence>
<evidence type="ECO:0000259" key="20">
    <source>
        <dbReference type="Pfam" id="PF00116"/>
    </source>
</evidence>
<dbReference type="InterPro" id="IPR036909">
    <property type="entry name" value="Cyt_c-like_dom_sf"/>
</dbReference>
<feature type="transmembrane region" description="Helical" evidence="18">
    <location>
        <begin position="73"/>
        <end position="97"/>
    </location>
</feature>
<keyword evidence="12" id="KW-0408">Iron</keyword>
<sequence>MDWRTTSQTDSPLFGRLDGIQSVLDPHSPQAEAILSLGNWIFAGGTLIFIMVMSLLAFAILSRRRHTPLRSTTFIAILGFVFPAVTLGVLMVFTIIVSLRISEAPGEDALRIHVTGHMWWWEVVYEGPDGQPVETANELHLPQGRPVVITVTTSDVIHSFWIPGLAGKIDMVPGHVNTVSFTPTKRGLMRGQCAEFCGAQHAKMAFYAVVEPQERFEEWLARQASPAREPIVDLHEAGRTAFLEQGCGSCHAVRGLPGAEGEIGPDLTHVGSRLSLGAGWLDGSVGNLAGWIASAQHIKPGNRMPSFDRMDGPTLRALAAWLESLE</sequence>
<evidence type="ECO:0000256" key="4">
    <source>
        <dbReference type="ARBA" id="ARBA00022448"/>
    </source>
</evidence>
<dbReference type="PROSITE" id="PS00078">
    <property type="entry name" value="COX2"/>
    <property type="match status" value="1"/>
</dbReference>
<evidence type="ECO:0000256" key="12">
    <source>
        <dbReference type="ARBA" id="ARBA00023004"/>
    </source>
</evidence>
<feature type="domain" description="Cytochrome c" evidence="19">
    <location>
        <begin position="236"/>
        <end position="325"/>
    </location>
</feature>
<keyword evidence="11 18" id="KW-1133">Transmembrane helix</keyword>
<evidence type="ECO:0000256" key="10">
    <source>
        <dbReference type="ARBA" id="ARBA00022982"/>
    </source>
</evidence>
<dbReference type="EMBL" id="CP030941">
    <property type="protein sequence ID" value="UUP16475.1"/>
    <property type="molecule type" value="Genomic_DNA"/>
</dbReference>
<reference evidence="21 22" key="1">
    <citation type="submission" date="2018-07" db="EMBL/GenBank/DDBJ databases">
        <title>Genome sequence of Nitratireductor thuwali#1536.</title>
        <authorList>
            <person name="Michoud G."/>
            <person name="Merlino G."/>
            <person name="Sefrji F.O."/>
            <person name="Daffonchio D."/>
        </authorList>
    </citation>
    <scope>NUCLEOTIDE SEQUENCE [LARGE SCALE GENOMIC DNA]</scope>
    <source>
        <strain evidence="22">Nit1536</strain>
    </source>
</reference>
<evidence type="ECO:0000256" key="8">
    <source>
        <dbReference type="ARBA" id="ARBA00022723"/>
    </source>
</evidence>
<evidence type="ECO:0000256" key="15">
    <source>
        <dbReference type="ARBA" id="ARBA00024688"/>
    </source>
</evidence>
<evidence type="ECO:0000256" key="13">
    <source>
        <dbReference type="ARBA" id="ARBA00023008"/>
    </source>
</evidence>
<comment type="function">
    <text evidence="15">Subunits I and II form the functional core of the enzyme complex. Electrons originating in cytochrome c are transferred via heme a and Cu(A) to the binuclear center formed by heme a3 and Cu(B).</text>
</comment>
<name>A0ABY5MEL1_9HYPH</name>
<dbReference type="Proteomes" id="UP001342418">
    <property type="component" value="Chromosome"/>
</dbReference>
<evidence type="ECO:0000256" key="16">
    <source>
        <dbReference type="ARBA" id="ARBA00031399"/>
    </source>
</evidence>
<evidence type="ECO:0000256" key="5">
    <source>
        <dbReference type="ARBA" id="ARBA00022617"/>
    </source>
</evidence>
<keyword evidence="22" id="KW-1185">Reference proteome</keyword>
<keyword evidence="8" id="KW-0479">Metal-binding</keyword>
<feature type="domain" description="Cytochrome oxidase subunit II copper A binding" evidence="20">
    <location>
        <begin position="133"/>
        <end position="205"/>
    </location>
</feature>
<evidence type="ECO:0000256" key="14">
    <source>
        <dbReference type="ARBA" id="ARBA00023136"/>
    </source>
</evidence>
<evidence type="ECO:0000256" key="7">
    <source>
        <dbReference type="ARBA" id="ARBA00022692"/>
    </source>
</evidence>
<comment type="subcellular location">
    <subcellularLocation>
        <location evidence="1">Membrane</location>
        <topology evidence="1">Multi-pass membrane protein</topology>
    </subcellularLocation>
</comment>
<dbReference type="PANTHER" id="PTHR22888:SF9">
    <property type="entry name" value="CYTOCHROME C OXIDASE SUBUNIT 2"/>
    <property type="match status" value="1"/>
</dbReference>
<accession>A0ABY5MEL1</accession>
<dbReference type="Pfam" id="PF00116">
    <property type="entry name" value="COX2"/>
    <property type="match status" value="1"/>
</dbReference>
<keyword evidence="14 18" id="KW-0472">Membrane</keyword>
<dbReference type="InterPro" id="IPR036257">
    <property type="entry name" value="Cyt_c_oxidase_su2_TM_sf"/>
</dbReference>
<proteinExistence type="inferred from homology"/>
<evidence type="ECO:0000313" key="21">
    <source>
        <dbReference type="EMBL" id="UUP16475.1"/>
    </source>
</evidence>
<dbReference type="PANTHER" id="PTHR22888">
    <property type="entry name" value="CYTOCHROME C OXIDASE, SUBUNIT II"/>
    <property type="match status" value="1"/>
</dbReference>
<dbReference type="NCBIfam" id="TIGR02866">
    <property type="entry name" value="CoxB"/>
    <property type="match status" value="1"/>
</dbReference>
<evidence type="ECO:0000256" key="2">
    <source>
        <dbReference type="ARBA" id="ARBA00007866"/>
    </source>
</evidence>
<comment type="similarity">
    <text evidence="2">Belongs to the cytochrome c oxidase subunit 2 family.</text>
</comment>
<dbReference type="Pfam" id="PF00034">
    <property type="entry name" value="Cytochrom_C"/>
    <property type="match status" value="1"/>
</dbReference>
<keyword evidence="7 18" id="KW-0812">Transmembrane</keyword>
<dbReference type="InterPro" id="IPR045187">
    <property type="entry name" value="CcO_II"/>
</dbReference>
<evidence type="ECO:0000256" key="1">
    <source>
        <dbReference type="ARBA" id="ARBA00004141"/>
    </source>
</evidence>
<dbReference type="InterPro" id="IPR014222">
    <property type="entry name" value="Cyt_c_oxidase_su2"/>
</dbReference>
<keyword evidence="5" id="KW-0349">Heme</keyword>
<evidence type="ECO:0000256" key="11">
    <source>
        <dbReference type="ARBA" id="ARBA00022989"/>
    </source>
</evidence>
<dbReference type="SUPFAM" id="SSF46626">
    <property type="entry name" value="Cytochrome c"/>
    <property type="match status" value="1"/>
</dbReference>
<dbReference type="InterPro" id="IPR009056">
    <property type="entry name" value="Cyt_c-like_dom"/>
</dbReference>
<keyword evidence="4" id="KW-0813">Transport</keyword>
<dbReference type="Gene3D" id="2.60.40.420">
    <property type="entry name" value="Cupredoxins - blue copper proteins"/>
    <property type="match status" value="1"/>
</dbReference>
<evidence type="ECO:0000256" key="6">
    <source>
        <dbReference type="ARBA" id="ARBA00022660"/>
    </source>
</evidence>
<evidence type="ECO:0000259" key="19">
    <source>
        <dbReference type="Pfam" id="PF00034"/>
    </source>
</evidence>
<keyword evidence="10" id="KW-0249">Electron transport</keyword>
<keyword evidence="6" id="KW-0679">Respiratory chain</keyword>
<evidence type="ECO:0000256" key="9">
    <source>
        <dbReference type="ARBA" id="ARBA00022967"/>
    </source>
</evidence>